<evidence type="ECO:0000259" key="2">
    <source>
        <dbReference type="Pfam" id="PF04073"/>
    </source>
</evidence>
<dbReference type="CDD" id="cd04335">
    <property type="entry name" value="PrdX_deacylase"/>
    <property type="match status" value="1"/>
</dbReference>
<evidence type="ECO:0000313" key="4">
    <source>
        <dbReference type="Proteomes" id="UP000028702"/>
    </source>
</evidence>
<dbReference type="Pfam" id="PF04073">
    <property type="entry name" value="tRNA_edit"/>
    <property type="match status" value="1"/>
</dbReference>
<dbReference type="Gene3D" id="3.90.960.10">
    <property type="entry name" value="YbaK/aminoacyl-tRNA synthetase-associated domain"/>
    <property type="match status" value="1"/>
</dbReference>
<name>A0A081B6J1_9HYPH</name>
<dbReference type="EMBL" id="BBIO01000001">
    <property type="protein sequence ID" value="GAK43659.1"/>
    <property type="molecule type" value="Genomic_DNA"/>
</dbReference>
<dbReference type="eggNOG" id="COG3760">
    <property type="taxonomic scope" value="Bacteria"/>
</dbReference>
<keyword evidence="3" id="KW-0378">Hydrolase</keyword>
<accession>A0A081B6J1</accession>
<gene>
    <name evidence="3" type="ORF">M2A_0158</name>
</gene>
<dbReference type="AlphaFoldDB" id="A0A081B6J1"/>
<dbReference type="FunFam" id="3.90.960.10:FF:000005">
    <property type="entry name" value="Putative prolyl-tRNA synthetase"/>
    <property type="match status" value="1"/>
</dbReference>
<dbReference type="InterPro" id="IPR007214">
    <property type="entry name" value="YbaK/aa-tRNA-synth-assoc-dom"/>
</dbReference>
<dbReference type="Proteomes" id="UP000028702">
    <property type="component" value="Unassembled WGS sequence"/>
</dbReference>
<evidence type="ECO:0000313" key="3">
    <source>
        <dbReference type="EMBL" id="GAK43659.1"/>
    </source>
</evidence>
<dbReference type="InterPro" id="IPR036754">
    <property type="entry name" value="YbaK/aa-tRNA-synt-asso_dom_sf"/>
</dbReference>
<protein>
    <submittedName>
        <fullName evidence="3">Ala-tRNA(Pro) hydrolase</fullName>
    </submittedName>
</protein>
<organism evidence="3 4">
    <name type="scientific">Tepidicaulis marinus</name>
    <dbReference type="NCBI Taxonomy" id="1333998"/>
    <lineage>
        <taxon>Bacteria</taxon>
        <taxon>Pseudomonadati</taxon>
        <taxon>Pseudomonadota</taxon>
        <taxon>Alphaproteobacteria</taxon>
        <taxon>Hyphomicrobiales</taxon>
        <taxon>Parvibaculaceae</taxon>
        <taxon>Tepidicaulis</taxon>
    </lineage>
</organism>
<keyword evidence="4" id="KW-1185">Reference proteome</keyword>
<comment type="caution">
    <text evidence="3">The sequence shown here is derived from an EMBL/GenBank/DDBJ whole genome shotgun (WGS) entry which is preliminary data.</text>
</comment>
<reference evidence="3 4" key="1">
    <citation type="submission" date="2014-07" db="EMBL/GenBank/DDBJ databases">
        <title>Tepidicaulis marinum gen. nov., sp. nov., a novel marine bacterium denitrifying nitrate to nitrous oxide strictly under microaerobic conditions.</title>
        <authorList>
            <person name="Takeuchi M."/>
            <person name="Yamagishi T."/>
            <person name="Kamagata Y."/>
            <person name="Oshima K."/>
            <person name="Hattori M."/>
            <person name="Katayama T."/>
            <person name="Hanada S."/>
            <person name="Tamaki H."/>
            <person name="Marumo K."/>
            <person name="Maeda H."/>
            <person name="Nedachi M."/>
            <person name="Iwasaki W."/>
            <person name="Suwa Y."/>
            <person name="Sakata S."/>
        </authorList>
    </citation>
    <scope>NUCLEOTIDE SEQUENCE [LARGE SCALE GENOMIC DNA]</scope>
    <source>
        <strain evidence="3 4">MA2</strain>
    </source>
</reference>
<dbReference type="RefSeq" id="WP_045441763.1">
    <property type="nucleotide sequence ID" value="NZ_BBIO01000001.1"/>
</dbReference>
<proteinExistence type="inferred from homology"/>
<feature type="domain" description="YbaK/aminoacyl-tRNA synthetase-associated" evidence="2">
    <location>
        <begin position="24"/>
        <end position="148"/>
    </location>
</feature>
<dbReference type="PANTHER" id="PTHR31423">
    <property type="entry name" value="YBAK DOMAIN-CONTAINING PROTEIN"/>
    <property type="match status" value="1"/>
</dbReference>
<dbReference type="SUPFAM" id="SSF55826">
    <property type="entry name" value="YbaK/ProRS associated domain"/>
    <property type="match status" value="1"/>
</dbReference>
<evidence type="ECO:0000256" key="1">
    <source>
        <dbReference type="ARBA" id="ARBA00010201"/>
    </source>
</evidence>
<dbReference type="PANTHER" id="PTHR31423:SF3">
    <property type="entry name" value="PROLYL-TRNA SYNTHETASE ASSOCIATED DOMAIN-CONTAINING PROTEIN 1-RELATED"/>
    <property type="match status" value="1"/>
</dbReference>
<dbReference type="GO" id="GO:0002161">
    <property type="term" value="F:aminoacyl-tRNA deacylase activity"/>
    <property type="evidence" value="ECO:0007669"/>
    <property type="project" value="InterPro"/>
</dbReference>
<comment type="similarity">
    <text evidence="1">Belongs to the PRORSD1 family.</text>
</comment>
<dbReference type="InterPro" id="IPR040285">
    <property type="entry name" value="ProX/PRXD1"/>
</dbReference>
<sequence length="176" mass="19757">MLTCKEDLLAHLASLGLETETVEHPPLHTVEESQAWRRDMAPGGHFKNLFLKDREGQLWLIVALEETKIRLNRLYKRMEGAARLSFASAELMEEVLGVKPGSVTPFALANDKAHRVRPVFDKGLEAHERLYFHPLDNRATTAISRAGFMAFLAACGHEVTFMTLDEEAEQEAGQEA</sequence>